<accession>A0ACB7X6K3</accession>
<organism evidence="1 2">
    <name type="scientific">Vaccinium darrowii</name>
    <dbReference type="NCBI Taxonomy" id="229202"/>
    <lineage>
        <taxon>Eukaryota</taxon>
        <taxon>Viridiplantae</taxon>
        <taxon>Streptophyta</taxon>
        <taxon>Embryophyta</taxon>
        <taxon>Tracheophyta</taxon>
        <taxon>Spermatophyta</taxon>
        <taxon>Magnoliopsida</taxon>
        <taxon>eudicotyledons</taxon>
        <taxon>Gunneridae</taxon>
        <taxon>Pentapetalae</taxon>
        <taxon>asterids</taxon>
        <taxon>Ericales</taxon>
        <taxon>Ericaceae</taxon>
        <taxon>Vaccinioideae</taxon>
        <taxon>Vaccinieae</taxon>
        <taxon>Vaccinium</taxon>
    </lineage>
</organism>
<keyword evidence="2" id="KW-1185">Reference proteome</keyword>
<proteinExistence type="predicted"/>
<evidence type="ECO:0000313" key="1">
    <source>
        <dbReference type="EMBL" id="KAH7836372.1"/>
    </source>
</evidence>
<sequence>MPVKRSLPSPHVESADGSGSEWRAAPKKRPGRVVEKRVESSPPWIPRLPSPVQESVGSSKRELVEDFLHWCYHCKRKINYRKDVYMYRDLRFCTVECRGMQMAADEMEEASRKLKRMQLGPTK</sequence>
<gene>
    <name evidence="1" type="ORF">Vadar_000454</name>
</gene>
<evidence type="ECO:0000313" key="2">
    <source>
        <dbReference type="Proteomes" id="UP000828048"/>
    </source>
</evidence>
<name>A0ACB7X6K3_9ERIC</name>
<dbReference type="EMBL" id="CM037156">
    <property type="protein sequence ID" value="KAH7836372.1"/>
    <property type="molecule type" value="Genomic_DNA"/>
</dbReference>
<dbReference type="Proteomes" id="UP000828048">
    <property type="component" value="Chromosome 6"/>
</dbReference>
<protein>
    <submittedName>
        <fullName evidence="1">Uncharacterized protein</fullName>
    </submittedName>
</protein>
<comment type="caution">
    <text evidence="1">The sequence shown here is derived from an EMBL/GenBank/DDBJ whole genome shotgun (WGS) entry which is preliminary data.</text>
</comment>
<reference evidence="1 2" key="1">
    <citation type="journal article" date="2021" name="Hortic Res">
        <title>High-quality reference genome and annotation aids understanding of berry development for evergreen blueberry (Vaccinium darrowii).</title>
        <authorList>
            <person name="Yu J."/>
            <person name="Hulse-Kemp A.M."/>
            <person name="Babiker E."/>
            <person name="Staton M."/>
        </authorList>
    </citation>
    <scope>NUCLEOTIDE SEQUENCE [LARGE SCALE GENOMIC DNA]</scope>
    <source>
        <strain evidence="2">cv. NJ 8807/NJ 8810</strain>
        <tissue evidence="1">Young leaf</tissue>
    </source>
</reference>